<feature type="compositionally biased region" description="Polar residues" evidence="1">
    <location>
        <begin position="338"/>
        <end position="362"/>
    </location>
</feature>
<gene>
    <name evidence="2" type="ORF">Tci_011478</name>
</gene>
<feature type="compositionally biased region" description="Basic and acidic residues" evidence="1">
    <location>
        <begin position="8"/>
        <end position="27"/>
    </location>
</feature>
<dbReference type="AlphaFoldDB" id="A0A6L2JRV9"/>
<evidence type="ECO:0000313" key="2">
    <source>
        <dbReference type="EMBL" id="GEU39500.1"/>
    </source>
</evidence>
<accession>A0A6L2JRV9</accession>
<feature type="compositionally biased region" description="Polar residues" evidence="1">
    <location>
        <begin position="34"/>
        <end position="56"/>
    </location>
</feature>
<dbReference type="EMBL" id="BKCJ010001182">
    <property type="protein sequence ID" value="GEU39500.1"/>
    <property type="molecule type" value="Genomic_DNA"/>
</dbReference>
<feature type="region of interest" description="Disordered" evidence="1">
    <location>
        <begin position="553"/>
        <end position="577"/>
    </location>
</feature>
<sequence>MAYNYYVEEAKKKTQDKNRNLKPREMPSARTHHTPNTFTPKPRSNNQTFRNWSASKSSKETLKAVQKADHSRNPSSFLNTKHFVRLTCRKCIFNASHDVYLTKFLKEVNSRIKVQSPKTRNNIKLVEKINNVIKPKRWIAKGYRFSPNKSFAMHKKQDTPRSCLRWKPTGIIFKTAGLRWIPTGKIFTDSTTMVDNEPLNGSNEDITNPYECEQTLNVSVGIIFKCTQMIKWTVMESVDNNTGPVYNTGPVPQRKERCTLHLEPTLYEMTPTTISSGLVPNPPPLTSFVPPLRTDWDLLFQPLFDELLTPPPSVDHPAPEVIAPISKVVAPKPAGPTGSPSSTTVDQDAPSPSNSQTTPKTQSLVISNDLVGENHNLDIVHMNNDPFFSIPILENDSESSSSDVIPTVVHNAAPNVEHVTKWTKDHPLDNIIRELKRPVSTRLQLYEQALFCYYYAFLTPVEPKNYKDALTQACWIEAMQEELNEFELPRGYSHSGEIQTDEDPQGKAIDPTHYLGMVGTLMYLTTSRPDLTFVGTLVSKDSSISLTAYADADHAGSQDTRQSTSGSMQLLGERLVS</sequence>
<feature type="region of interest" description="Disordered" evidence="1">
    <location>
        <begin position="329"/>
        <end position="362"/>
    </location>
</feature>
<feature type="region of interest" description="Disordered" evidence="1">
    <location>
        <begin position="8"/>
        <end position="59"/>
    </location>
</feature>
<reference evidence="2" key="1">
    <citation type="journal article" date="2019" name="Sci. Rep.">
        <title>Draft genome of Tanacetum cinerariifolium, the natural source of mosquito coil.</title>
        <authorList>
            <person name="Yamashiro T."/>
            <person name="Shiraishi A."/>
            <person name="Satake H."/>
            <person name="Nakayama K."/>
        </authorList>
    </citation>
    <scope>NUCLEOTIDE SEQUENCE</scope>
</reference>
<comment type="caution">
    <text evidence="2">The sequence shown here is derived from an EMBL/GenBank/DDBJ whole genome shotgun (WGS) entry which is preliminary data.</text>
</comment>
<evidence type="ECO:0000256" key="1">
    <source>
        <dbReference type="SAM" id="MobiDB-lite"/>
    </source>
</evidence>
<proteinExistence type="predicted"/>
<name>A0A6L2JRV9_TANCI</name>
<feature type="compositionally biased region" description="Polar residues" evidence="1">
    <location>
        <begin position="557"/>
        <end position="568"/>
    </location>
</feature>
<organism evidence="2">
    <name type="scientific">Tanacetum cinerariifolium</name>
    <name type="common">Dalmatian daisy</name>
    <name type="synonym">Chrysanthemum cinerariifolium</name>
    <dbReference type="NCBI Taxonomy" id="118510"/>
    <lineage>
        <taxon>Eukaryota</taxon>
        <taxon>Viridiplantae</taxon>
        <taxon>Streptophyta</taxon>
        <taxon>Embryophyta</taxon>
        <taxon>Tracheophyta</taxon>
        <taxon>Spermatophyta</taxon>
        <taxon>Magnoliopsida</taxon>
        <taxon>eudicotyledons</taxon>
        <taxon>Gunneridae</taxon>
        <taxon>Pentapetalae</taxon>
        <taxon>asterids</taxon>
        <taxon>campanulids</taxon>
        <taxon>Asterales</taxon>
        <taxon>Asteraceae</taxon>
        <taxon>Asteroideae</taxon>
        <taxon>Anthemideae</taxon>
        <taxon>Anthemidinae</taxon>
        <taxon>Tanacetum</taxon>
    </lineage>
</organism>
<protein>
    <submittedName>
        <fullName evidence="2">Integrase, catalytic region, zinc finger, CCHC-type, peptidase aspartic, catalytic</fullName>
    </submittedName>
</protein>